<dbReference type="EMBL" id="CP000302">
    <property type="protein sequence ID" value="ABE53357.1"/>
    <property type="molecule type" value="Genomic_DNA"/>
</dbReference>
<dbReference type="KEGG" id="sdn:Sden_0060"/>
<dbReference type="InterPro" id="IPR001444">
    <property type="entry name" value="Flag_bb_rod_N"/>
</dbReference>
<feature type="domain" description="Flagellar basal-body/hook protein C-terminal" evidence="6">
    <location>
        <begin position="346"/>
        <end position="385"/>
    </location>
</feature>
<evidence type="ECO:0000256" key="2">
    <source>
        <dbReference type="ARBA" id="ARBA00009677"/>
    </source>
</evidence>
<dbReference type="Pfam" id="PF00460">
    <property type="entry name" value="Flg_bb_rod"/>
    <property type="match status" value="1"/>
</dbReference>
<keyword evidence="9" id="KW-1185">Reference proteome</keyword>
<evidence type="ECO:0000259" key="5">
    <source>
        <dbReference type="Pfam" id="PF00460"/>
    </source>
</evidence>
<keyword evidence="3 4" id="KW-0975">Bacterial flagellum</keyword>
<dbReference type="HOGENOM" id="CLU_013687_2_4_6"/>
<dbReference type="NCBIfam" id="TIGR03506">
    <property type="entry name" value="FlgEFG_subfam"/>
    <property type="match status" value="1"/>
</dbReference>
<name>Q12T69_SHEDO</name>
<feature type="domain" description="Flagellar hook protein FlgE/F/G-like D1" evidence="7">
    <location>
        <begin position="79"/>
        <end position="130"/>
    </location>
</feature>
<dbReference type="InterPro" id="IPR037925">
    <property type="entry name" value="FlgE/F/G-like"/>
</dbReference>
<dbReference type="NCBIfam" id="TIGR02490">
    <property type="entry name" value="flgF"/>
    <property type="match status" value="1"/>
</dbReference>
<comment type="subunit">
    <text evidence="4">The basal body constitutes a major portion of the flagellar organelle and consists of five rings (E,L,P,S, and M) mounted on a central rod. The rod consists of about 26 subunits of FlgG in the distal portion, and FlgB, FlgC and FlgF are thought to build up the proximal portion of the rod with about 6 subunits each.</text>
</comment>
<reference evidence="8 9" key="1">
    <citation type="submission" date="2006-03" db="EMBL/GenBank/DDBJ databases">
        <title>Complete sequence of Shewanella denitrificans OS217.</title>
        <authorList>
            <consortium name="US DOE Joint Genome Institute"/>
            <person name="Copeland A."/>
            <person name="Lucas S."/>
            <person name="Lapidus A."/>
            <person name="Barry K."/>
            <person name="Detter J.C."/>
            <person name="Glavina del Rio T."/>
            <person name="Hammon N."/>
            <person name="Israni S."/>
            <person name="Dalin E."/>
            <person name="Tice H."/>
            <person name="Pitluck S."/>
            <person name="Brettin T."/>
            <person name="Bruce D."/>
            <person name="Han C."/>
            <person name="Tapia R."/>
            <person name="Gilna P."/>
            <person name="Kiss H."/>
            <person name="Schmutz J."/>
            <person name="Larimer F."/>
            <person name="Land M."/>
            <person name="Hauser L."/>
            <person name="Kyrpides N."/>
            <person name="Lykidis A."/>
            <person name="Richardson P."/>
        </authorList>
    </citation>
    <scope>NUCLEOTIDE SEQUENCE [LARGE SCALE GENOMIC DNA]</scope>
    <source>
        <strain evidence="9">OS217 / ATCC BAA-1090 / DSM 15013</strain>
    </source>
</reference>
<dbReference type="InterPro" id="IPR010930">
    <property type="entry name" value="Flg_bb/hook_C_dom"/>
</dbReference>
<dbReference type="Proteomes" id="UP000001982">
    <property type="component" value="Chromosome"/>
</dbReference>
<dbReference type="GO" id="GO:0030694">
    <property type="term" value="C:bacterial-type flagellum basal body, rod"/>
    <property type="evidence" value="ECO:0007669"/>
    <property type="project" value="UniProtKB-UniRule"/>
</dbReference>
<feature type="domain" description="Flagellar basal body rod protein N-terminal" evidence="5">
    <location>
        <begin position="5"/>
        <end position="35"/>
    </location>
</feature>
<proteinExistence type="inferred from homology"/>
<evidence type="ECO:0000259" key="6">
    <source>
        <dbReference type="Pfam" id="PF06429"/>
    </source>
</evidence>
<gene>
    <name evidence="8" type="ordered locus">Sden_0060</name>
</gene>
<evidence type="ECO:0000256" key="4">
    <source>
        <dbReference type="RuleBase" id="RU362116"/>
    </source>
</evidence>
<accession>Q12T69</accession>
<dbReference type="GO" id="GO:0005829">
    <property type="term" value="C:cytosol"/>
    <property type="evidence" value="ECO:0007669"/>
    <property type="project" value="TreeGrafter"/>
</dbReference>
<evidence type="ECO:0000259" key="7">
    <source>
        <dbReference type="Pfam" id="PF22692"/>
    </source>
</evidence>
<protein>
    <recommendedName>
        <fullName evidence="4">Flagellar basal-body rod protein FlgF</fullName>
    </recommendedName>
</protein>
<dbReference type="eggNOG" id="COG1749">
    <property type="taxonomic scope" value="Bacteria"/>
</dbReference>
<organism evidence="8 9">
    <name type="scientific">Shewanella denitrificans (strain OS217 / ATCC BAA-1090 / DSM 15013)</name>
    <dbReference type="NCBI Taxonomy" id="318161"/>
    <lineage>
        <taxon>Bacteria</taxon>
        <taxon>Pseudomonadati</taxon>
        <taxon>Pseudomonadota</taxon>
        <taxon>Gammaproteobacteria</taxon>
        <taxon>Alteromonadales</taxon>
        <taxon>Shewanellaceae</taxon>
        <taxon>Shewanella</taxon>
    </lineage>
</organism>
<evidence type="ECO:0000313" key="8">
    <source>
        <dbReference type="EMBL" id="ABE53357.1"/>
    </source>
</evidence>
<dbReference type="GO" id="GO:0009424">
    <property type="term" value="C:bacterial-type flagellum hook"/>
    <property type="evidence" value="ECO:0007669"/>
    <property type="project" value="TreeGrafter"/>
</dbReference>
<dbReference type="DNASU" id="4017183"/>
<dbReference type="InterPro" id="IPR012836">
    <property type="entry name" value="FlgF"/>
</dbReference>
<evidence type="ECO:0000256" key="1">
    <source>
        <dbReference type="ARBA" id="ARBA00004117"/>
    </source>
</evidence>
<sequence length="392" mass="42154">MLQAFYTGLSGLNSYSKNLDNVSNNIANMNTAGYRGMDSFYQALGGDSDKPGLGAQISGLGYRFSVGDIRQTGNDFDLAITGTGFFALLDGEKVFYTRTGQFEFDQNNVLVDKNTGFKVAGIDSNGQLSEINLLSYQAIKPTATTKLSLTGNLSPLDDVHQISSAKMINSLGEEVDLSIKFTNEKATFPNQWKVEILDDKGIVLHSDSVKFGPDGTPEVGSGSFIFNLADSSGNTTPIDITVGTIGDFSAVTQTSATGVDSNVTLHAVDGKGVGQLVKRSFDPQGRVTLNYSNGDKVTPFTIAMVDFDDISTLSIESGTVFKASDLESRVLGKAGEGRFKQLATSSIEMSNVDLSQEFADMLVIQRGYQASSRILNVANQMIEQLYENTRGR</sequence>
<dbReference type="SUPFAM" id="SSF117143">
    <property type="entry name" value="Flagellar hook protein flgE"/>
    <property type="match status" value="1"/>
</dbReference>
<comment type="subcellular location">
    <subcellularLocation>
        <location evidence="1 4">Bacterial flagellum basal body</location>
    </subcellularLocation>
</comment>
<dbReference type="Pfam" id="PF22692">
    <property type="entry name" value="LlgE_F_G_D1"/>
    <property type="match status" value="1"/>
</dbReference>
<dbReference type="PANTHER" id="PTHR30435:SF1">
    <property type="entry name" value="FLAGELLAR HOOK PROTEIN FLGE"/>
    <property type="match status" value="1"/>
</dbReference>
<dbReference type="OrthoDB" id="8578401at2"/>
<dbReference type="PANTHER" id="PTHR30435">
    <property type="entry name" value="FLAGELLAR PROTEIN"/>
    <property type="match status" value="1"/>
</dbReference>
<dbReference type="InterPro" id="IPR020013">
    <property type="entry name" value="Flagellar_FlgE/F/G"/>
</dbReference>
<dbReference type="Gene3D" id="2.60.98.20">
    <property type="entry name" value="Flagellar hook protein FlgE"/>
    <property type="match status" value="1"/>
</dbReference>
<evidence type="ECO:0000256" key="3">
    <source>
        <dbReference type="ARBA" id="ARBA00023143"/>
    </source>
</evidence>
<dbReference type="AlphaFoldDB" id="Q12T69"/>
<comment type="similarity">
    <text evidence="2 4">Belongs to the flagella basal body rod proteins family.</text>
</comment>
<evidence type="ECO:0000313" key="9">
    <source>
        <dbReference type="Proteomes" id="UP000001982"/>
    </source>
</evidence>
<dbReference type="InterPro" id="IPR053967">
    <property type="entry name" value="LlgE_F_G-like_D1"/>
</dbReference>
<dbReference type="Pfam" id="PF06429">
    <property type="entry name" value="Flg_bbr_C"/>
    <property type="match status" value="1"/>
</dbReference>
<dbReference type="RefSeq" id="WP_011494526.1">
    <property type="nucleotide sequence ID" value="NC_007954.1"/>
</dbReference>
<dbReference type="STRING" id="318161.Sden_0060"/>
<dbReference type="InterPro" id="IPR037058">
    <property type="entry name" value="Falgellar_hook_FlgE_sf"/>
</dbReference>
<dbReference type="GO" id="GO:0071978">
    <property type="term" value="P:bacterial-type flagellum-dependent swarming motility"/>
    <property type="evidence" value="ECO:0007669"/>
    <property type="project" value="TreeGrafter"/>
</dbReference>